<dbReference type="SUPFAM" id="SSF46929">
    <property type="entry name" value="DNA helicase RuvA subunit, C-terminal domain"/>
    <property type="match status" value="1"/>
</dbReference>
<evidence type="ECO:0000259" key="1">
    <source>
        <dbReference type="Pfam" id="PF07499"/>
    </source>
</evidence>
<dbReference type="InterPro" id="IPR011114">
    <property type="entry name" value="RuvA_C"/>
</dbReference>
<dbReference type="GO" id="GO:0006310">
    <property type="term" value="P:DNA recombination"/>
    <property type="evidence" value="ECO:0007669"/>
    <property type="project" value="InterPro"/>
</dbReference>
<dbReference type="CDD" id="cd14332">
    <property type="entry name" value="UBA_RuvA_C"/>
    <property type="match status" value="1"/>
</dbReference>
<dbReference type="GO" id="GO:0009378">
    <property type="term" value="F:four-way junction helicase activity"/>
    <property type="evidence" value="ECO:0007669"/>
    <property type="project" value="InterPro"/>
</dbReference>
<dbReference type="GO" id="GO:0006281">
    <property type="term" value="P:DNA repair"/>
    <property type="evidence" value="ECO:0007669"/>
    <property type="project" value="InterPro"/>
</dbReference>
<organism evidence="2 3">
    <name type="scientific">Janthinobacterium lividum</name>
    <dbReference type="NCBI Taxonomy" id="29581"/>
    <lineage>
        <taxon>Bacteria</taxon>
        <taxon>Pseudomonadati</taxon>
        <taxon>Pseudomonadota</taxon>
        <taxon>Betaproteobacteria</taxon>
        <taxon>Burkholderiales</taxon>
        <taxon>Oxalobacteraceae</taxon>
        <taxon>Janthinobacterium</taxon>
    </lineage>
</organism>
<dbReference type="Proteomes" id="UP000662821">
    <property type="component" value="Chromosome"/>
</dbReference>
<dbReference type="GO" id="GO:0009379">
    <property type="term" value="C:Holliday junction helicase complex"/>
    <property type="evidence" value="ECO:0007669"/>
    <property type="project" value="InterPro"/>
</dbReference>
<evidence type="ECO:0000313" key="3">
    <source>
        <dbReference type="Proteomes" id="UP000662821"/>
    </source>
</evidence>
<gene>
    <name evidence="2" type="ORF">J3P46_17880</name>
</gene>
<evidence type="ECO:0000313" key="2">
    <source>
        <dbReference type="EMBL" id="QSX99266.1"/>
    </source>
</evidence>
<dbReference type="Pfam" id="PF07499">
    <property type="entry name" value="RuvA_C"/>
    <property type="match status" value="1"/>
</dbReference>
<feature type="domain" description="Holliday junction DNA helicase RuvA C-terminal" evidence="1">
    <location>
        <begin position="146"/>
        <end position="187"/>
    </location>
</feature>
<sequence length="187" mass="20845">MGYTAKARALVHLYGQAIAHGAARLPDGEVVELEKDLNLAATIRNGYAHADWFGLRADAYIKVKTRSSRNGIIHRYKRIDLEIARADVRYIVSVRNRLEAVHELVLDTIYDRIPADDVTKRTLPLIEYPPSAHQKPSTGRAYDETREDILHALLALGYEKEEASTALKSIPFGVTVADGIKLALTKL</sequence>
<proteinExistence type="predicted"/>
<dbReference type="EMBL" id="CP071520">
    <property type="protein sequence ID" value="QSX99266.1"/>
    <property type="molecule type" value="Genomic_DNA"/>
</dbReference>
<name>A0AAJ4MYP9_9BURK</name>
<protein>
    <submittedName>
        <fullName evidence="2">RuvA C-terminal domain-containing protein</fullName>
    </submittedName>
</protein>
<dbReference type="GO" id="GO:0005524">
    <property type="term" value="F:ATP binding"/>
    <property type="evidence" value="ECO:0007669"/>
    <property type="project" value="InterPro"/>
</dbReference>
<dbReference type="InterPro" id="IPR036267">
    <property type="entry name" value="RuvA_C_sf"/>
</dbReference>
<dbReference type="AlphaFoldDB" id="A0AAJ4MYP9"/>
<accession>A0AAJ4MYP9</accession>
<reference evidence="2 3" key="1">
    <citation type="submission" date="2021-03" db="EMBL/GenBank/DDBJ databases">
        <title>Draft genome sequence of Janthinobacterium sp. strain PLB02 isolated from infected primmorphs (Lubomirskia baicalensis).</title>
        <authorList>
            <person name="Chernogor L.I."/>
            <person name="Belikov S.I."/>
            <person name="Petrushin I.S."/>
        </authorList>
    </citation>
    <scope>NUCLEOTIDE SEQUENCE [LARGE SCALE GENOMIC DNA]</scope>
    <source>
        <strain evidence="2 3">PLB02</strain>
    </source>
</reference>